<dbReference type="Gene3D" id="3.40.50.1820">
    <property type="entry name" value="alpha/beta hydrolase"/>
    <property type="match status" value="1"/>
</dbReference>
<feature type="signal peptide" evidence="3">
    <location>
        <begin position="1"/>
        <end position="23"/>
    </location>
</feature>
<evidence type="ECO:0000313" key="4">
    <source>
        <dbReference type="EMBL" id="PPE72060.1"/>
    </source>
</evidence>
<feature type="chain" id="PRO_5015658066" evidence="3">
    <location>
        <begin position="24"/>
        <end position="355"/>
    </location>
</feature>
<dbReference type="OrthoDB" id="505233at2"/>
<dbReference type="InterPro" id="IPR010126">
    <property type="entry name" value="Esterase_phb"/>
</dbReference>
<dbReference type="PANTHER" id="PTHR43037">
    <property type="entry name" value="UNNAMED PRODUCT-RELATED"/>
    <property type="match status" value="1"/>
</dbReference>
<gene>
    <name evidence="4" type="ORF">C3942_20405</name>
</gene>
<dbReference type="PANTHER" id="PTHR43037:SF1">
    <property type="entry name" value="BLL1128 PROTEIN"/>
    <property type="match status" value="1"/>
</dbReference>
<proteinExistence type="predicted"/>
<dbReference type="EMBL" id="PSNW01000016">
    <property type="protein sequence ID" value="PPE72060.1"/>
    <property type="molecule type" value="Genomic_DNA"/>
</dbReference>
<dbReference type="Pfam" id="PF10503">
    <property type="entry name" value="Esterase_PHB"/>
    <property type="match status" value="1"/>
</dbReference>
<name>A0A2S5TAM6_9GAMM</name>
<keyword evidence="5" id="KW-1185">Reference proteome</keyword>
<dbReference type="PROSITE" id="PS51257">
    <property type="entry name" value="PROKAR_LIPOPROTEIN"/>
    <property type="match status" value="1"/>
</dbReference>
<evidence type="ECO:0000256" key="3">
    <source>
        <dbReference type="SAM" id="SignalP"/>
    </source>
</evidence>
<comment type="caution">
    <text evidence="4">The sequence shown here is derived from an EMBL/GenBank/DDBJ whole genome shotgun (WGS) entry which is preliminary data.</text>
</comment>
<dbReference type="Proteomes" id="UP000238220">
    <property type="component" value="Unassembled WGS sequence"/>
</dbReference>
<protein>
    <submittedName>
        <fullName evidence="4">Esterase</fullName>
    </submittedName>
</protein>
<accession>A0A2S5TAM6</accession>
<dbReference type="InterPro" id="IPR029058">
    <property type="entry name" value="AB_hydrolase_fold"/>
</dbReference>
<evidence type="ECO:0000313" key="5">
    <source>
        <dbReference type="Proteomes" id="UP000238220"/>
    </source>
</evidence>
<evidence type="ECO:0000256" key="2">
    <source>
        <dbReference type="ARBA" id="ARBA00022801"/>
    </source>
</evidence>
<keyword evidence="2" id="KW-0378">Hydrolase</keyword>
<dbReference type="GO" id="GO:0005576">
    <property type="term" value="C:extracellular region"/>
    <property type="evidence" value="ECO:0007669"/>
    <property type="project" value="InterPro"/>
</dbReference>
<evidence type="ECO:0000256" key="1">
    <source>
        <dbReference type="ARBA" id="ARBA00022729"/>
    </source>
</evidence>
<dbReference type="SUPFAM" id="SSF53474">
    <property type="entry name" value="alpha/beta-Hydrolases"/>
    <property type="match status" value="2"/>
</dbReference>
<keyword evidence="1 3" id="KW-0732">Signal</keyword>
<organism evidence="4 5">
    <name type="scientific">Solimonas fluminis</name>
    <dbReference type="NCBI Taxonomy" id="2086571"/>
    <lineage>
        <taxon>Bacteria</taxon>
        <taxon>Pseudomonadati</taxon>
        <taxon>Pseudomonadota</taxon>
        <taxon>Gammaproteobacteria</taxon>
        <taxon>Nevskiales</taxon>
        <taxon>Nevskiaceae</taxon>
        <taxon>Solimonas</taxon>
    </lineage>
</organism>
<dbReference type="AlphaFoldDB" id="A0A2S5TAM6"/>
<reference evidence="4 5" key="1">
    <citation type="submission" date="2018-02" db="EMBL/GenBank/DDBJ databases">
        <title>Genome sequencing of Solimonas sp. HR-BB.</title>
        <authorList>
            <person name="Lee Y."/>
            <person name="Jeon C.O."/>
        </authorList>
    </citation>
    <scope>NUCLEOTIDE SEQUENCE [LARGE SCALE GENOMIC DNA]</scope>
    <source>
        <strain evidence="4 5">HR-BB</strain>
    </source>
</reference>
<dbReference type="GO" id="GO:0016787">
    <property type="term" value="F:hydrolase activity"/>
    <property type="evidence" value="ECO:0007669"/>
    <property type="project" value="UniProtKB-KW"/>
</dbReference>
<sequence>MVGMGKQRRRLAFALGFLTLVMAGCSSQRSEEPEAGDTNAEIYYANAFGTYRSLVYIPGSVRPDKPAPMVVVLHGANTTAEQQRAANLYDVVAARERFIVMYPDHETDTALGQHPLQAWHFYNPAEMQRDVGDAQAIAELTRQAMATWNVDPERVYIVGMSAGGWMTSIMGATYPDLYAAIGLVESGAYGIGLAGIGQPLGPLLLRPELLAMAAYQAMGSHARILPVINIQGDKDAAATPASGAHAVRQWLMTNNLVASGNLNAPFPLSPTETVDITPKSGYPYHVDTYKDEDGCRILEQVRIEEMEHFWPGGSDDPKLRGFTDPQAPSGAELTWAFLKRFRRSDTALPCAEFRP</sequence>
<dbReference type="InterPro" id="IPR050955">
    <property type="entry name" value="Plant_Biomass_Hydrol_Est"/>
</dbReference>